<dbReference type="AlphaFoldDB" id="A0A7W8ZND1"/>
<keyword evidence="1" id="KW-0732">Signal</keyword>
<evidence type="ECO:0008006" key="4">
    <source>
        <dbReference type="Google" id="ProtNLM"/>
    </source>
</evidence>
<dbReference type="PROSITE" id="PS51257">
    <property type="entry name" value="PROKAR_LIPOPROTEIN"/>
    <property type="match status" value="1"/>
</dbReference>
<feature type="signal peptide" evidence="1">
    <location>
        <begin position="1"/>
        <end position="20"/>
    </location>
</feature>
<evidence type="ECO:0000313" key="3">
    <source>
        <dbReference type="Proteomes" id="UP000537204"/>
    </source>
</evidence>
<gene>
    <name evidence="2" type="ORF">HDE68_003109</name>
</gene>
<name>A0A7W8ZND1_9SPHI</name>
<organism evidence="2 3">
    <name type="scientific">Pedobacter cryoconitis</name>
    <dbReference type="NCBI Taxonomy" id="188932"/>
    <lineage>
        <taxon>Bacteria</taxon>
        <taxon>Pseudomonadati</taxon>
        <taxon>Bacteroidota</taxon>
        <taxon>Sphingobacteriia</taxon>
        <taxon>Sphingobacteriales</taxon>
        <taxon>Sphingobacteriaceae</taxon>
        <taxon>Pedobacter</taxon>
    </lineage>
</organism>
<comment type="caution">
    <text evidence="2">The sequence shown here is derived from an EMBL/GenBank/DDBJ whole genome shotgun (WGS) entry which is preliminary data.</text>
</comment>
<evidence type="ECO:0000256" key="1">
    <source>
        <dbReference type="SAM" id="SignalP"/>
    </source>
</evidence>
<dbReference type="RefSeq" id="WP_183883069.1">
    <property type="nucleotide sequence ID" value="NZ_JACHCE010000004.1"/>
</dbReference>
<reference evidence="2 3" key="1">
    <citation type="submission" date="2020-08" db="EMBL/GenBank/DDBJ databases">
        <title>Genomic Encyclopedia of Type Strains, Phase IV (KMG-V): Genome sequencing to study the core and pangenomes of soil and plant-associated prokaryotes.</title>
        <authorList>
            <person name="Whitman W."/>
        </authorList>
    </citation>
    <scope>NUCLEOTIDE SEQUENCE [LARGE SCALE GENOMIC DNA]</scope>
    <source>
        <strain evidence="2 3">S3M1</strain>
    </source>
</reference>
<accession>A0A7W8ZND1</accession>
<protein>
    <recommendedName>
        <fullName evidence="4">DUF4848 domain-containing protein</fullName>
    </recommendedName>
</protein>
<feature type="chain" id="PRO_5030813297" description="DUF4848 domain-containing protein" evidence="1">
    <location>
        <begin position="21"/>
        <end position="378"/>
    </location>
</feature>
<evidence type="ECO:0000313" key="2">
    <source>
        <dbReference type="EMBL" id="MBB5637196.1"/>
    </source>
</evidence>
<dbReference type="Proteomes" id="UP000537204">
    <property type="component" value="Unassembled WGS sequence"/>
</dbReference>
<proteinExistence type="predicted"/>
<sequence>MKLKLTILALGLALVTLSCKKQSVPSSHEQFPEVKLENDYLAFKDYATFFKYYQLNSTLSDSERVKWEQSLSFSSLTTLYNKFNNELDVLEKGTKESYFSGFKSLQQEYKGAILFTDDSYKINSSGIRESALANKKGIIKVGNDYLYASEKGITTYKETTYQKALEMIESKISTELNGRAPNPNSFTSNIGGWYIINKDRGRVLFRMKLYNINSPVFGYQSFSSLEGMAEHKNIFGTYRDVRMSANFTPVSGKTPGMSVWYDHIPADLSGDVKYINLNPNYFDGLYNVERFDRVLAISEGLQGNISAIDPNARGNAQFINYVVVPRLSNNPNVYWKTVGLLFTEFSVMIQPGGVFSNPEVLFSPFIMFDTQDGGVVNQ</sequence>
<dbReference type="EMBL" id="JACHCE010000004">
    <property type="protein sequence ID" value="MBB5637196.1"/>
    <property type="molecule type" value="Genomic_DNA"/>
</dbReference>